<evidence type="ECO:0000256" key="5">
    <source>
        <dbReference type="ARBA" id="ARBA00023125"/>
    </source>
</evidence>
<dbReference type="SUPFAM" id="SSF46785">
    <property type="entry name" value="Winged helix' DNA-binding domain"/>
    <property type="match status" value="1"/>
</dbReference>
<keyword evidence="6" id="KW-0804">Transcription</keyword>
<dbReference type="PANTHER" id="PTHR33202">
    <property type="entry name" value="ZINC UPTAKE REGULATION PROTEIN"/>
    <property type="match status" value="1"/>
</dbReference>
<dbReference type="PANTHER" id="PTHR33202:SF7">
    <property type="entry name" value="FERRIC UPTAKE REGULATION PROTEIN"/>
    <property type="match status" value="1"/>
</dbReference>
<dbReference type="InterPro" id="IPR043135">
    <property type="entry name" value="Fur_C"/>
</dbReference>
<evidence type="ECO:0000256" key="1">
    <source>
        <dbReference type="ARBA" id="ARBA00007957"/>
    </source>
</evidence>
<evidence type="ECO:0000313" key="8">
    <source>
        <dbReference type="Proteomes" id="UP001232445"/>
    </source>
</evidence>
<evidence type="ECO:0000313" key="7">
    <source>
        <dbReference type="EMBL" id="MDQ0339791.1"/>
    </source>
</evidence>
<dbReference type="InterPro" id="IPR002481">
    <property type="entry name" value="FUR"/>
</dbReference>
<dbReference type="Gene3D" id="1.10.10.10">
    <property type="entry name" value="Winged helix-like DNA-binding domain superfamily/Winged helix DNA-binding domain"/>
    <property type="match status" value="1"/>
</dbReference>
<dbReference type="CDD" id="cd07153">
    <property type="entry name" value="Fur_like"/>
    <property type="match status" value="1"/>
</dbReference>
<accession>A0ABU0CTP0</accession>
<keyword evidence="3" id="KW-0862">Zinc</keyword>
<dbReference type="EMBL" id="JAUSUQ010000009">
    <property type="protein sequence ID" value="MDQ0339791.1"/>
    <property type="molecule type" value="Genomic_DNA"/>
</dbReference>
<dbReference type="InterPro" id="IPR036388">
    <property type="entry name" value="WH-like_DNA-bd_sf"/>
</dbReference>
<name>A0ABU0CTP0_9BACI</name>
<keyword evidence="8" id="KW-1185">Reference proteome</keyword>
<dbReference type="RefSeq" id="WP_307340305.1">
    <property type="nucleotide sequence ID" value="NZ_JAUSUQ010000009.1"/>
</dbReference>
<evidence type="ECO:0000256" key="6">
    <source>
        <dbReference type="ARBA" id="ARBA00023163"/>
    </source>
</evidence>
<keyword evidence="5" id="KW-0238">DNA-binding</keyword>
<reference evidence="7 8" key="1">
    <citation type="submission" date="2023-07" db="EMBL/GenBank/DDBJ databases">
        <title>Genomic Encyclopedia of Type Strains, Phase IV (KMG-IV): sequencing the most valuable type-strain genomes for metagenomic binning, comparative biology and taxonomic classification.</title>
        <authorList>
            <person name="Goeker M."/>
        </authorList>
    </citation>
    <scope>NUCLEOTIDE SEQUENCE [LARGE SCALE GENOMIC DNA]</scope>
    <source>
        <strain evidence="7 8">DSM 17740</strain>
    </source>
</reference>
<organism evidence="7 8">
    <name type="scientific">Caldalkalibacillus uzonensis</name>
    <dbReference type="NCBI Taxonomy" id="353224"/>
    <lineage>
        <taxon>Bacteria</taxon>
        <taxon>Bacillati</taxon>
        <taxon>Bacillota</taxon>
        <taxon>Bacilli</taxon>
        <taxon>Bacillales</taxon>
        <taxon>Bacillaceae</taxon>
        <taxon>Caldalkalibacillus</taxon>
    </lineage>
</organism>
<comment type="caution">
    <text evidence="7">The sequence shown here is derived from an EMBL/GenBank/DDBJ whole genome shotgun (WGS) entry which is preliminary data.</text>
</comment>
<dbReference type="InterPro" id="IPR036390">
    <property type="entry name" value="WH_DNA-bd_sf"/>
</dbReference>
<sequence>MSQQLDGSTVELLSAHNIRVTPQRVAIFEALKKMKHPTAEQIMNQLRPDYPNMSMATVYNTLRYFKQTGLVRDIHCGEDCTRFEVSKESHNHLICETCGCIEDMDLDLFINFGAIAERFGFKLDAVNIELYGQCRSCREKREE</sequence>
<proteinExistence type="inferred from homology"/>
<dbReference type="Gene3D" id="3.30.1490.190">
    <property type="match status" value="1"/>
</dbReference>
<evidence type="ECO:0000256" key="4">
    <source>
        <dbReference type="ARBA" id="ARBA00023015"/>
    </source>
</evidence>
<keyword evidence="4" id="KW-0805">Transcription regulation</keyword>
<dbReference type="Pfam" id="PF01475">
    <property type="entry name" value="FUR"/>
    <property type="match status" value="1"/>
</dbReference>
<evidence type="ECO:0000256" key="3">
    <source>
        <dbReference type="ARBA" id="ARBA00022833"/>
    </source>
</evidence>
<evidence type="ECO:0000256" key="2">
    <source>
        <dbReference type="ARBA" id="ARBA00022491"/>
    </source>
</evidence>
<gene>
    <name evidence="7" type="ORF">J2S00_002584</name>
</gene>
<dbReference type="Proteomes" id="UP001232445">
    <property type="component" value="Unassembled WGS sequence"/>
</dbReference>
<keyword evidence="2" id="KW-0678">Repressor</keyword>
<comment type="similarity">
    <text evidence="1">Belongs to the Fur family.</text>
</comment>
<protein>
    <submittedName>
        <fullName evidence="7">Fur family peroxide stress response transcriptional regulator</fullName>
    </submittedName>
</protein>